<dbReference type="PANTHER" id="PTHR21599:SF0">
    <property type="entry name" value="GLYCERATE KINASE"/>
    <property type="match status" value="1"/>
</dbReference>
<reference evidence="5" key="1">
    <citation type="submission" date="2020-11" db="EMBL/GenBank/DDBJ databases">
        <title>Sequencing the genomes of 1000 actinobacteria strains.</title>
        <authorList>
            <person name="Klenk H.-P."/>
        </authorList>
    </citation>
    <scope>NUCLEOTIDE SEQUENCE</scope>
    <source>
        <strain evidence="5">DSM 45632</strain>
    </source>
</reference>
<evidence type="ECO:0000256" key="4">
    <source>
        <dbReference type="PIRNR" id="PIRNR006078"/>
    </source>
</evidence>
<keyword evidence="6" id="KW-1185">Reference proteome</keyword>
<evidence type="ECO:0000313" key="5">
    <source>
        <dbReference type="EMBL" id="MBG6121907.1"/>
    </source>
</evidence>
<name>A0A931DX51_9CORY</name>
<protein>
    <submittedName>
        <fullName evidence="5">Glycerate kinase</fullName>
        <ecNumber evidence="5">2.7.1.31</ecNumber>
    </submittedName>
</protein>
<dbReference type="AlphaFoldDB" id="A0A931DX51"/>
<proteinExistence type="inferred from homology"/>
<evidence type="ECO:0000313" key="6">
    <source>
        <dbReference type="Proteomes" id="UP000658613"/>
    </source>
</evidence>
<dbReference type="InterPro" id="IPR018197">
    <property type="entry name" value="Glycerate_kinase_RE-like"/>
</dbReference>
<dbReference type="NCBIfam" id="TIGR00045">
    <property type="entry name" value="glycerate kinase"/>
    <property type="match status" value="1"/>
</dbReference>
<dbReference type="Proteomes" id="UP000658613">
    <property type="component" value="Unassembled WGS sequence"/>
</dbReference>
<comment type="similarity">
    <text evidence="1 4">Belongs to the glycerate kinase type-1 family.</text>
</comment>
<gene>
    <name evidence="5" type="ORF">IW254_000876</name>
</gene>
<dbReference type="GO" id="GO:0031388">
    <property type="term" value="P:organic acid phosphorylation"/>
    <property type="evidence" value="ECO:0007669"/>
    <property type="project" value="UniProtKB-UniRule"/>
</dbReference>
<dbReference type="RefSeq" id="WP_196824384.1">
    <property type="nucleotide sequence ID" value="NZ_CP046980.1"/>
</dbReference>
<evidence type="ECO:0000256" key="3">
    <source>
        <dbReference type="ARBA" id="ARBA00022777"/>
    </source>
</evidence>
<organism evidence="5 6">
    <name type="scientific">Corynebacterium aquatimens</name>
    <dbReference type="NCBI Taxonomy" id="1190508"/>
    <lineage>
        <taxon>Bacteria</taxon>
        <taxon>Bacillati</taxon>
        <taxon>Actinomycetota</taxon>
        <taxon>Actinomycetes</taxon>
        <taxon>Mycobacteriales</taxon>
        <taxon>Corynebacteriaceae</taxon>
        <taxon>Corynebacterium</taxon>
    </lineage>
</organism>
<dbReference type="EMBL" id="JADOUE010000001">
    <property type="protein sequence ID" value="MBG6121907.1"/>
    <property type="molecule type" value="Genomic_DNA"/>
</dbReference>
<dbReference type="InterPro" id="IPR036129">
    <property type="entry name" value="Glycerate_kinase_sf"/>
</dbReference>
<dbReference type="Gene3D" id="3.40.50.10350">
    <property type="entry name" value="Glycerate kinase, domain 1"/>
    <property type="match status" value="1"/>
</dbReference>
<keyword evidence="2 4" id="KW-0808">Transferase</keyword>
<evidence type="ECO:0000256" key="2">
    <source>
        <dbReference type="ARBA" id="ARBA00022679"/>
    </source>
</evidence>
<comment type="caution">
    <text evidence="5">The sequence shown here is derived from an EMBL/GenBank/DDBJ whole genome shotgun (WGS) entry which is preliminary data.</text>
</comment>
<dbReference type="EC" id="2.7.1.31" evidence="5"/>
<keyword evidence="3 4" id="KW-0418">Kinase</keyword>
<dbReference type="InterPro" id="IPR004381">
    <property type="entry name" value="Glycerate_kinase"/>
</dbReference>
<dbReference type="InterPro" id="IPR018193">
    <property type="entry name" value="Glyc_kinase_flavodox-like_fold"/>
</dbReference>
<dbReference type="Gene3D" id="3.90.1510.10">
    <property type="entry name" value="Glycerate kinase, domain 2"/>
    <property type="match status" value="1"/>
</dbReference>
<evidence type="ECO:0000256" key="1">
    <source>
        <dbReference type="ARBA" id="ARBA00006284"/>
    </source>
</evidence>
<dbReference type="Pfam" id="PF02595">
    <property type="entry name" value="Gly_kinase"/>
    <property type="match status" value="1"/>
</dbReference>
<dbReference type="SUPFAM" id="SSF110738">
    <property type="entry name" value="Glycerate kinase I"/>
    <property type="match status" value="1"/>
</dbReference>
<dbReference type="PANTHER" id="PTHR21599">
    <property type="entry name" value="GLYCERATE KINASE"/>
    <property type="match status" value="1"/>
</dbReference>
<sequence length="400" mass="40799">MSHSHHLDAALDESFDSWSEDFNGGNASSLKIVVAPDSFKGTAPAYKSSEWISEGVQSVIRDAKIDCVPMADGGEGTASLFDGEEITLPTTDAAGRLTEATYVFNATEARAYIDVAAASGLPAVKDNPVPLTGDTYGTGVLVADAVSRGARTIVLGLGGSATIDGGTGILAALGINALDKDGHALRHGGGALVDLADFDTAKMNIPAASVDWILLADSAFPATGERGAARVFGPQKGASEDEVELADRALARLCEVTGVDPDQPGYGAAGGISIGLTWISTLLHGTADHVTVVSGSKTVAQAQGLPEKIADAHLVITGEGNYDDQSAGGKVVSTVLDLAKDAGTAAAVIAGAIDAKLDPDVLTVELGDAPDPNAPDFNEQVREKLVDAGAQVALDYLQRP</sequence>
<accession>A0A931DX51</accession>
<dbReference type="PIRSF" id="PIRSF006078">
    <property type="entry name" value="GlxK"/>
    <property type="match status" value="1"/>
</dbReference>
<dbReference type="GO" id="GO:0008887">
    <property type="term" value="F:glycerate kinase activity"/>
    <property type="evidence" value="ECO:0007669"/>
    <property type="project" value="UniProtKB-UniRule"/>
</dbReference>